<evidence type="ECO:0000256" key="7">
    <source>
        <dbReference type="SAM" id="Phobius"/>
    </source>
</evidence>
<dbReference type="PANTHER" id="PTHR21547:SF0">
    <property type="entry name" value="CLUSTERIN-ASSOCIATED PROTEIN 1"/>
    <property type="match status" value="1"/>
</dbReference>
<keyword evidence="7" id="KW-0812">Transmembrane</keyword>
<keyword evidence="9" id="KW-1185">Reference proteome</keyword>
<evidence type="ECO:0000256" key="5">
    <source>
        <dbReference type="ARBA" id="ARBA00023069"/>
    </source>
</evidence>
<proteinExistence type="inferred from homology"/>
<feature type="transmembrane region" description="Helical" evidence="7">
    <location>
        <begin position="141"/>
        <end position="161"/>
    </location>
</feature>
<keyword evidence="6" id="KW-0966">Cell projection</keyword>
<keyword evidence="7" id="KW-0472">Membrane</keyword>
<keyword evidence="5" id="KW-0969">Cilium</keyword>
<evidence type="ECO:0000313" key="8">
    <source>
        <dbReference type="EMBL" id="MEQ2264141.1"/>
    </source>
</evidence>
<dbReference type="PANTHER" id="PTHR21547">
    <property type="entry name" value="CLUSTERIN ASSOCIATED PROTEIN 1"/>
    <property type="match status" value="1"/>
</dbReference>
<reference evidence="8 9" key="1">
    <citation type="submission" date="2021-06" db="EMBL/GenBank/DDBJ databases">
        <authorList>
            <person name="Palmer J.M."/>
        </authorList>
    </citation>
    <scope>NUCLEOTIDE SEQUENCE [LARGE SCALE GENOMIC DNA]</scope>
    <source>
        <strain evidence="8 9">XR_2019</strain>
        <tissue evidence="8">Muscle</tissue>
    </source>
</reference>
<comment type="subcellular location">
    <subcellularLocation>
        <location evidence="1">Cell projection</location>
        <location evidence="1">Cilium</location>
    </subcellularLocation>
</comment>
<comment type="similarity">
    <text evidence="2">Belongs to the CLUAP1 family.</text>
</comment>
<name>A0ABV0W662_9TELE</name>
<keyword evidence="4" id="KW-0175">Coiled coil</keyword>
<evidence type="ECO:0000256" key="4">
    <source>
        <dbReference type="ARBA" id="ARBA00023054"/>
    </source>
</evidence>
<dbReference type="Proteomes" id="UP001444071">
    <property type="component" value="Unassembled WGS sequence"/>
</dbReference>
<keyword evidence="7" id="KW-1133">Transmembrane helix</keyword>
<organism evidence="8 9">
    <name type="scientific">Xenotaenia resolanae</name>
    <dbReference type="NCBI Taxonomy" id="208358"/>
    <lineage>
        <taxon>Eukaryota</taxon>
        <taxon>Metazoa</taxon>
        <taxon>Chordata</taxon>
        <taxon>Craniata</taxon>
        <taxon>Vertebrata</taxon>
        <taxon>Euteleostomi</taxon>
        <taxon>Actinopterygii</taxon>
        <taxon>Neopterygii</taxon>
        <taxon>Teleostei</taxon>
        <taxon>Neoteleostei</taxon>
        <taxon>Acanthomorphata</taxon>
        <taxon>Ovalentaria</taxon>
        <taxon>Atherinomorphae</taxon>
        <taxon>Cyprinodontiformes</taxon>
        <taxon>Goodeidae</taxon>
        <taxon>Xenotaenia</taxon>
    </lineage>
</organism>
<evidence type="ECO:0000256" key="1">
    <source>
        <dbReference type="ARBA" id="ARBA00004138"/>
    </source>
</evidence>
<protein>
    <submittedName>
        <fullName evidence="8">Clusterin-associated protein 1</fullName>
    </submittedName>
</protein>
<keyword evidence="3" id="KW-0970">Cilium biogenesis/degradation</keyword>
<evidence type="ECO:0000256" key="3">
    <source>
        <dbReference type="ARBA" id="ARBA00022794"/>
    </source>
</evidence>
<evidence type="ECO:0000256" key="6">
    <source>
        <dbReference type="ARBA" id="ARBA00023273"/>
    </source>
</evidence>
<evidence type="ECO:0000313" key="9">
    <source>
        <dbReference type="Proteomes" id="UP001444071"/>
    </source>
</evidence>
<accession>A0ABV0W662</accession>
<dbReference type="Pfam" id="PF10234">
    <property type="entry name" value="Cluap1"/>
    <property type="match status" value="1"/>
</dbReference>
<sequence>MSFRDLRNFTEMMRALGYPRLISMENFRSPNFTLVAEILIWLVKRYEPHIDIPTDVDTESDRIFFIKAVAQFMATKAHIKLNTKHLYQADGYAVKEMLKITSVLYNAMKTKQMAMEDVVEEDKKFKFDLSSRVRCKFSSHYVCCCFNVLCGLLTLGFWPTLFTSGPQTWFTGSTVLQVLNRPCSSTPHLNYYITLPAK</sequence>
<gene>
    <name evidence="8" type="primary">CLUAP1</name>
    <name evidence="8" type="ORF">XENORESO_020328</name>
</gene>
<evidence type="ECO:0000256" key="2">
    <source>
        <dbReference type="ARBA" id="ARBA00008340"/>
    </source>
</evidence>
<comment type="caution">
    <text evidence="8">The sequence shown here is derived from an EMBL/GenBank/DDBJ whole genome shotgun (WGS) entry which is preliminary data.</text>
</comment>
<dbReference type="InterPro" id="IPR019366">
    <property type="entry name" value="Clusterin-associated_protein-1"/>
</dbReference>
<dbReference type="EMBL" id="JAHRIM010027910">
    <property type="protein sequence ID" value="MEQ2264141.1"/>
    <property type="molecule type" value="Genomic_DNA"/>
</dbReference>